<name>A0A4Y9XVM8_9AGAM</name>
<sequence length="293" mass="30934">MHSTTLAEEQRQRTTFFIGSNIMEWPLEAQRALTDGHEICVLTSSKAKTRSPSTSTRSMSSLILHGSAHSNLMPTCLQMKAIKLVTSDRICAITNVLSLQKIIWKYDSSDCRARTGSATPADGSSNYTQFIGNVASSTFNTVSLSFPIHPFSFVPLCVILGCGQVLPAAAGRVLAHYVRWHPLKQPHIGTKDTLLVHISGTTNKASGLNGSSSGGSSGSDNNGSSSSDAQEKSMAVARLAALVLLLAGAGMGLLASLVLRAATLDMVTPIPNTDTDTIPAISILRPDSPPMVA</sequence>
<dbReference type="Proteomes" id="UP000298327">
    <property type="component" value="Unassembled WGS sequence"/>
</dbReference>
<evidence type="ECO:0000256" key="1">
    <source>
        <dbReference type="SAM" id="MobiDB-lite"/>
    </source>
</evidence>
<gene>
    <name evidence="3" type="ORF">EVG20_g9810</name>
</gene>
<feature type="region of interest" description="Disordered" evidence="1">
    <location>
        <begin position="206"/>
        <end position="229"/>
    </location>
</feature>
<protein>
    <submittedName>
        <fullName evidence="3">Uncharacterized protein</fullName>
    </submittedName>
</protein>
<evidence type="ECO:0000256" key="2">
    <source>
        <dbReference type="SAM" id="Phobius"/>
    </source>
</evidence>
<keyword evidence="2" id="KW-1133">Transmembrane helix</keyword>
<evidence type="ECO:0000313" key="3">
    <source>
        <dbReference type="EMBL" id="TFY54190.1"/>
    </source>
</evidence>
<dbReference type="AlphaFoldDB" id="A0A4Y9XVM8"/>
<dbReference type="EMBL" id="SEOQ01001056">
    <property type="protein sequence ID" value="TFY54190.1"/>
    <property type="molecule type" value="Genomic_DNA"/>
</dbReference>
<keyword evidence="2" id="KW-0472">Membrane</keyword>
<keyword evidence="2" id="KW-0812">Transmembrane</keyword>
<dbReference type="OrthoDB" id="407355at2759"/>
<evidence type="ECO:0000313" key="4">
    <source>
        <dbReference type="Proteomes" id="UP000298327"/>
    </source>
</evidence>
<feature type="compositionally biased region" description="Low complexity" evidence="1">
    <location>
        <begin position="218"/>
        <end position="227"/>
    </location>
</feature>
<feature type="transmembrane region" description="Helical" evidence="2">
    <location>
        <begin position="235"/>
        <end position="259"/>
    </location>
</feature>
<accession>A0A4Y9XVM8</accession>
<dbReference type="STRING" id="205917.A0A4Y9XVM8"/>
<proteinExistence type="predicted"/>
<comment type="caution">
    <text evidence="3">The sequence shown here is derived from an EMBL/GenBank/DDBJ whole genome shotgun (WGS) entry which is preliminary data.</text>
</comment>
<keyword evidence="4" id="KW-1185">Reference proteome</keyword>
<reference evidence="3 4" key="1">
    <citation type="submission" date="2019-02" db="EMBL/GenBank/DDBJ databases">
        <title>Genome sequencing of the rare red list fungi Dentipellis fragilis.</title>
        <authorList>
            <person name="Buettner E."/>
            <person name="Kellner H."/>
        </authorList>
    </citation>
    <scope>NUCLEOTIDE SEQUENCE [LARGE SCALE GENOMIC DNA]</scope>
    <source>
        <strain evidence="3 4">DSM 105465</strain>
    </source>
</reference>
<organism evidence="3 4">
    <name type="scientific">Dentipellis fragilis</name>
    <dbReference type="NCBI Taxonomy" id="205917"/>
    <lineage>
        <taxon>Eukaryota</taxon>
        <taxon>Fungi</taxon>
        <taxon>Dikarya</taxon>
        <taxon>Basidiomycota</taxon>
        <taxon>Agaricomycotina</taxon>
        <taxon>Agaricomycetes</taxon>
        <taxon>Russulales</taxon>
        <taxon>Hericiaceae</taxon>
        <taxon>Dentipellis</taxon>
    </lineage>
</organism>